<dbReference type="EMBL" id="FOGZ01000006">
    <property type="protein sequence ID" value="SER68585.1"/>
    <property type="molecule type" value="Genomic_DNA"/>
</dbReference>
<dbReference type="InterPro" id="IPR042184">
    <property type="entry name" value="YqeY/Aim41_N"/>
</dbReference>
<dbReference type="Pfam" id="PF09424">
    <property type="entry name" value="YqeY"/>
    <property type="match status" value="1"/>
</dbReference>
<dbReference type="STRING" id="64702.SAMN05443377_10629"/>
<organism evidence="1 2">
    <name type="scientific">Propionibacterium cyclohexanicum</name>
    <dbReference type="NCBI Taxonomy" id="64702"/>
    <lineage>
        <taxon>Bacteria</taxon>
        <taxon>Bacillati</taxon>
        <taxon>Actinomycetota</taxon>
        <taxon>Actinomycetes</taxon>
        <taxon>Propionibacteriales</taxon>
        <taxon>Propionibacteriaceae</taxon>
        <taxon>Propionibacterium</taxon>
    </lineage>
</organism>
<evidence type="ECO:0000313" key="1">
    <source>
        <dbReference type="EMBL" id="SER68585.1"/>
    </source>
</evidence>
<dbReference type="OrthoDB" id="5244551at2"/>
<evidence type="ECO:0000313" key="2">
    <source>
        <dbReference type="Proteomes" id="UP000198815"/>
    </source>
</evidence>
<dbReference type="GO" id="GO:0016884">
    <property type="term" value="F:carbon-nitrogen ligase activity, with glutamine as amido-N-donor"/>
    <property type="evidence" value="ECO:0007669"/>
    <property type="project" value="InterPro"/>
</dbReference>
<accession>A0A1H9R7S0</accession>
<dbReference type="Proteomes" id="UP000198815">
    <property type="component" value="Unassembled WGS sequence"/>
</dbReference>
<dbReference type="RefSeq" id="WP_091968400.1">
    <property type="nucleotide sequence ID" value="NZ_FOGZ01000006.1"/>
</dbReference>
<dbReference type="InterPro" id="IPR023168">
    <property type="entry name" value="GatB_Yqey_C_2"/>
</dbReference>
<proteinExistence type="predicted"/>
<dbReference type="Gene3D" id="1.10.1510.10">
    <property type="entry name" value="Uncharacterised protein YqeY/AIM41 PF09424, N-terminal domain"/>
    <property type="match status" value="1"/>
</dbReference>
<dbReference type="PANTHER" id="PTHR28055">
    <property type="entry name" value="ALTERED INHERITANCE OF MITOCHONDRIA PROTEIN 41, MITOCHONDRIAL"/>
    <property type="match status" value="1"/>
</dbReference>
<dbReference type="AlphaFoldDB" id="A0A1H9R7S0"/>
<name>A0A1H9R7S0_9ACTN</name>
<evidence type="ECO:0008006" key="3">
    <source>
        <dbReference type="Google" id="ProtNLM"/>
    </source>
</evidence>
<dbReference type="PANTHER" id="PTHR28055:SF1">
    <property type="entry name" value="ALTERED INHERITANCE OF MITOCHONDRIA PROTEIN 41, MITOCHONDRIAL"/>
    <property type="match status" value="1"/>
</dbReference>
<reference evidence="1 2" key="1">
    <citation type="submission" date="2016-10" db="EMBL/GenBank/DDBJ databases">
        <authorList>
            <person name="de Groot N.N."/>
        </authorList>
    </citation>
    <scope>NUCLEOTIDE SEQUENCE [LARGE SCALE GENOMIC DNA]</scope>
    <source>
        <strain evidence="1 2">DSM 16859</strain>
    </source>
</reference>
<dbReference type="Gene3D" id="1.10.10.410">
    <property type="match status" value="1"/>
</dbReference>
<protein>
    <recommendedName>
        <fullName evidence="3">Glutamyl-tRNA amidotransferase</fullName>
    </recommendedName>
</protein>
<dbReference type="SUPFAM" id="SSF89095">
    <property type="entry name" value="GatB/YqeY motif"/>
    <property type="match status" value="1"/>
</dbReference>
<keyword evidence="2" id="KW-1185">Reference proteome</keyword>
<sequence length="153" mass="16535">MATLKDQLKSDLVKAMKAQDAQSKSTLRMAIAAIMNAEVAGEAHELSDTEELAIITREVRTREESAQTYAQAGRDELAAKERSEATILQRYLPAPLSADELQEIVDAEVAAAGQDEKPTMKQMGSIVRAVNERVKGRAEGREVAALVKKALAG</sequence>
<dbReference type="InterPro" id="IPR019004">
    <property type="entry name" value="YqeY/Aim41"/>
</dbReference>
<gene>
    <name evidence="1" type="ORF">SAMN05443377_10629</name>
</gene>
<dbReference type="InterPro" id="IPR003789">
    <property type="entry name" value="Asn/Gln_tRNA_amidoTrase-B-like"/>
</dbReference>